<comment type="pathway">
    <text evidence="1 9 10">Carbohydrate degradation; glycolysis; D-glyceraldehyde 3-phosphate from glycerone phosphate: step 1/1.</text>
</comment>
<dbReference type="PROSITE" id="PS51440">
    <property type="entry name" value="TIM_2"/>
    <property type="match status" value="1"/>
</dbReference>
<feature type="binding site" evidence="9">
    <location>
        <begin position="265"/>
        <end position="266"/>
    </location>
    <ligand>
        <name>substrate</name>
    </ligand>
</feature>
<dbReference type="RefSeq" id="WP_091439564.1">
    <property type="nucleotide sequence ID" value="NZ_FOIE01000001.1"/>
</dbReference>
<dbReference type="NCBIfam" id="TIGR00419">
    <property type="entry name" value="tim"/>
    <property type="match status" value="1"/>
</dbReference>
<proteinExistence type="inferred from homology"/>
<evidence type="ECO:0000256" key="10">
    <source>
        <dbReference type="RuleBase" id="RU363013"/>
    </source>
</evidence>
<dbReference type="OrthoDB" id="9809429at2"/>
<dbReference type="UniPathway" id="UPA00109">
    <property type="reaction ID" value="UER00189"/>
</dbReference>
<evidence type="ECO:0000256" key="6">
    <source>
        <dbReference type="ARBA" id="ARBA00022490"/>
    </source>
</evidence>
<dbReference type="CDD" id="cd00311">
    <property type="entry name" value="TIM"/>
    <property type="match status" value="1"/>
</dbReference>
<keyword evidence="5 9" id="KW-0312">Gluconeogenesis</keyword>
<feature type="active site" description="Proton acceptor" evidence="9">
    <location>
        <position position="198"/>
    </location>
</feature>
<evidence type="ECO:0000313" key="11">
    <source>
        <dbReference type="EMBL" id="SES87922.1"/>
    </source>
</evidence>
<dbReference type="PANTHER" id="PTHR21139:SF42">
    <property type="entry name" value="TRIOSEPHOSPHATE ISOMERASE"/>
    <property type="match status" value="1"/>
</dbReference>
<protein>
    <recommendedName>
        <fullName evidence="4 9">Triosephosphate isomerase</fullName>
        <shortName evidence="9">TIM</shortName>
        <shortName evidence="9">TPI</shortName>
        <ecNumber evidence="3 9">5.3.1.1</ecNumber>
    </recommendedName>
    <alternativeName>
        <fullName evidence="9">Triose-phosphate isomerase</fullName>
    </alternativeName>
</protein>
<feature type="binding site" evidence="9">
    <location>
        <position position="204"/>
    </location>
    <ligand>
        <name>substrate</name>
    </ligand>
</feature>
<comment type="pathway">
    <text evidence="9 10">Carbohydrate biosynthesis; gluconeogenesis.</text>
</comment>
<keyword evidence="6 9" id="KW-0963">Cytoplasm</keyword>
<comment type="subunit">
    <text evidence="9 10">Homodimer.</text>
</comment>
<dbReference type="InterPro" id="IPR020861">
    <property type="entry name" value="Triosephosphate_isomerase_AS"/>
</dbReference>
<gene>
    <name evidence="9" type="primary">tpiA</name>
    <name evidence="11" type="ORF">SAMN04488546_0881</name>
</gene>
<feature type="binding site" evidence="9">
    <location>
        <begin position="20"/>
        <end position="22"/>
    </location>
    <ligand>
        <name>substrate</name>
    </ligand>
</feature>
<dbReference type="PANTHER" id="PTHR21139">
    <property type="entry name" value="TRIOSEPHOSPHATE ISOMERASE"/>
    <property type="match status" value="1"/>
</dbReference>
<dbReference type="PROSITE" id="PS00171">
    <property type="entry name" value="TIM_1"/>
    <property type="match status" value="1"/>
</dbReference>
<dbReference type="InterPro" id="IPR022896">
    <property type="entry name" value="TrioseP_Isoase_bac/euk"/>
</dbReference>
<dbReference type="GO" id="GO:0004807">
    <property type="term" value="F:triose-phosphate isomerase activity"/>
    <property type="evidence" value="ECO:0007669"/>
    <property type="project" value="UniProtKB-UniRule"/>
</dbReference>
<dbReference type="UniPathway" id="UPA00138"/>
<evidence type="ECO:0000313" key="12">
    <source>
        <dbReference type="Proteomes" id="UP000198507"/>
    </source>
</evidence>
<comment type="function">
    <text evidence="9">Involved in the gluconeogenesis. Catalyzes stereospecifically the conversion of dihydroxyacetone phosphate (DHAP) to D-glyceraldehyde-3-phosphate (G3P).</text>
</comment>
<feature type="binding site" evidence="9">
    <location>
        <position position="244"/>
    </location>
    <ligand>
        <name>substrate</name>
    </ligand>
</feature>
<comment type="similarity">
    <text evidence="2 9 10">Belongs to the triosephosphate isomerase family.</text>
</comment>
<dbReference type="AlphaFoldDB" id="A0A1I0A1F7"/>
<evidence type="ECO:0000256" key="2">
    <source>
        <dbReference type="ARBA" id="ARBA00007422"/>
    </source>
</evidence>
<evidence type="ECO:0000256" key="1">
    <source>
        <dbReference type="ARBA" id="ARBA00004680"/>
    </source>
</evidence>
<dbReference type="EMBL" id="FOIE01000001">
    <property type="protein sequence ID" value="SES87922.1"/>
    <property type="molecule type" value="Genomic_DNA"/>
</dbReference>
<dbReference type="GO" id="GO:0019563">
    <property type="term" value="P:glycerol catabolic process"/>
    <property type="evidence" value="ECO:0007669"/>
    <property type="project" value="TreeGrafter"/>
</dbReference>
<organism evidence="11 12">
    <name type="scientific">Geodermatophilus poikilotrophus</name>
    <dbReference type="NCBI Taxonomy" id="1333667"/>
    <lineage>
        <taxon>Bacteria</taxon>
        <taxon>Bacillati</taxon>
        <taxon>Actinomycetota</taxon>
        <taxon>Actinomycetes</taxon>
        <taxon>Geodermatophilales</taxon>
        <taxon>Geodermatophilaceae</taxon>
        <taxon>Geodermatophilus</taxon>
    </lineage>
</organism>
<dbReference type="GO" id="GO:0006094">
    <property type="term" value="P:gluconeogenesis"/>
    <property type="evidence" value="ECO:0007669"/>
    <property type="project" value="UniProtKB-UniRule"/>
</dbReference>
<dbReference type="SUPFAM" id="SSF51351">
    <property type="entry name" value="Triosephosphate isomerase (TIM)"/>
    <property type="match status" value="1"/>
</dbReference>
<dbReference type="InterPro" id="IPR013785">
    <property type="entry name" value="Aldolase_TIM"/>
</dbReference>
<dbReference type="GO" id="GO:0005829">
    <property type="term" value="C:cytosol"/>
    <property type="evidence" value="ECO:0007669"/>
    <property type="project" value="TreeGrafter"/>
</dbReference>
<feature type="active site" description="Electrophile" evidence="9">
    <location>
        <position position="110"/>
    </location>
</feature>
<name>A0A1I0A1F7_9ACTN</name>
<evidence type="ECO:0000256" key="4">
    <source>
        <dbReference type="ARBA" id="ARBA00019397"/>
    </source>
</evidence>
<evidence type="ECO:0000256" key="5">
    <source>
        <dbReference type="ARBA" id="ARBA00022432"/>
    </source>
</evidence>
<dbReference type="InterPro" id="IPR035990">
    <property type="entry name" value="TIM_sf"/>
</dbReference>
<comment type="catalytic activity">
    <reaction evidence="9 10">
        <text>D-glyceraldehyde 3-phosphate = dihydroxyacetone phosphate</text>
        <dbReference type="Rhea" id="RHEA:18585"/>
        <dbReference type="ChEBI" id="CHEBI:57642"/>
        <dbReference type="ChEBI" id="CHEBI:59776"/>
        <dbReference type="EC" id="5.3.1.1"/>
    </reaction>
</comment>
<accession>A0A1I0A1F7</accession>
<dbReference type="GO" id="GO:0006096">
    <property type="term" value="P:glycolytic process"/>
    <property type="evidence" value="ECO:0007669"/>
    <property type="project" value="UniProtKB-UniRule"/>
</dbReference>
<dbReference type="Pfam" id="PF00121">
    <property type="entry name" value="TIM"/>
    <property type="match status" value="1"/>
</dbReference>
<evidence type="ECO:0000256" key="7">
    <source>
        <dbReference type="ARBA" id="ARBA00023152"/>
    </source>
</evidence>
<dbReference type="InterPro" id="IPR000652">
    <property type="entry name" value="Triosephosphate_isomerase"/>
</dbReference>
<dbReference type="HAMAP" id="MF_00147_B">
    <property type="entry name" value="TIM_B"/>
    <property type="match status" value="1"/>
</dbReference>
<reference evidence="12" key="1">
    <citation type="submission" date="2016-10" db="EMBL/GenBank/DDBJ databases">
        <authorList>
            <person name="Varghese N."/>
            <person name="Submissions S."/>
        </authorList>
    </citation>
    <scope>NUCLEOTIDE SEQUENCE [LARGE SCALE GENOMIC DNA]</scope>
    <source>
        <strain evidence="12">DSM 44209</strain>
    </source>
</reference>
<comment type="subcellular location">
    <subcellularLocation>
        <location evidence="9 10">Cytoplasm</location>
    </subcellularLocation>
</comment>
<keyword evidence="12" id="KW-1185">Reference proteome</keyword>
<dbReference type="EC" id="5.3.1.1" evidence="3 9"/>
<dbReference type="Gene3D" id="3.20.20.70">
    <property type="entry name" value="Aldolase class I"/>
    <property type="match status" value="1"/>
</dbReference>
<dbReference type="FunFam" id="3.20.20.70:FF:000016">
    <property type="entry name" value="Triosephosphate isomerase"/>
    <property type="match status" value="1"/>
</dbReference>
<sequence>MARRGTSARREGRRPLIAGNWKMNLTHLEAIGMVQKLAFSLKEPELEAAEVVVLPPFTALRSVQTLVNGDKLEIGYGAQDLSVQDSGAYTGEVSGAMLAALACRYVVVGHSERRALHGEDDAVVAGKVQAALRHGLVPILCVGEGLEVRRAGEHVAHCTAQLDAALEGLSAEQLTGSGASTGGGGGPGSGGGVVIAYEPVWAIGTGEVATPEDAQEVCGALRSRLAERFGADTAGVVRILYGGSVKAANTAGILAGPDVDGALVGGASLDADEFAQICRTAADVG</sequence>
<keyword evidence="7 9" id="KW-0324">Glycolysis</keyword>
<evidence type="ECO:0000256" key="9">
    <source>
        <dbReference type="HAMAP-Rule" id="MF_00147"/>
    </source>
</evidence>
<dbReference type="GO" id="GO:0046166">
    <property type="term" value="P:glyceraldehyde-3-phosphate biosynthetic process"/>
    <property type="evidence" value="ECO:0007669"/>
    <property type="project" value="TreeGrafter"/>
</dbReference>
<keyword evidence="8 9" id="KW-0413">Isomerase</keyword>
<evidence type="ECO:0000256" key="8">
    <source>
        <dbReference type="ARBA" id="ARBA00023235"/>
    </source>
</evidence>
<evidence type="ECO:0000256" key="3">
    <source>
        <dbReference type="ARBA" id="ARBA00011940"/>
    </source>
</evidence>
<dbReference type="Proteomes" id="UP000198507">
    <property type="component" value="Unassembled WGS sequence"/>
</dbReference>